<comment type="cofactor">
    <cofactor evidence="3">
        <name>FAD</name>
        <dbReference type="ChEBI" id="CHEBI:57692"/>
    </cofactor>
</comment>
<dbReference type="Gene3D" id="3.30.560.10">
    <property type="entry name" value="Glucose Oxidase, domain 3"/>
    <property type="match status" value="1"/>
</dbReference>
<dbReference type="PROSITE" id="PS00623">
    <property type="entry name" value="GMC_OXRED_1"/>
    <property type="match status" value="1"/>
</dbReference>
<dbReference type="InterPro" id="IPR000172">
    <property type="entry name" value="GMC_OxRdtase_N"/>
</dbReference>
<reference evidence="7" key="1">
    <citation type="journal article" date="2020" name="Stud. Mycol.">
        <title>101 Dothideomycetes genomes: a test case for predicting lifestyles and emergence of pathogens.</title>
        <authorList>
            <person name="Haridas S."/>
            <person name="Albert R."/>
            <person name="Binder M."/>
            <person name="Bloem J."/>
            <person name="Labutti K."/>
            <person name="Salamov A."/>
            <person name="Andreopoulos B."/>
            <person name="Baker S."/>
            <person name="Barry K."/>
            <person name="Bills G."/>
            <person name="Bluhm B."/>
            <person name="Cannon C."/>
            <person name="Castanera R."/>
            <person name="Culley D."/>
            <person name="Daum C."/>
            <person name="Ezra D."/>
            <person name="Gonzalez J."/>
            <person name="Henrissat B."/>
            <person name="Kuo A."/>
            <person name="Liang C."/>
            <person name="Lipzen A."/>
            <person name="Lutzoni F."/>
            <person name="Magnuson J."/>
            <person name="Mondo S."/>
            <person name="Nolan M."/>
            <person name="Ohm R."/>
            <person name="Pangilinan J."/>
            <person name="Park H.-J."/>
            <person name="Ramirez L."/>
            <person name="Alfaro M."/>
            <person name="Sun H."/>
            <person name="Tritt A."/>
            <person name="Yoshinaga Y."/>
            <person name="Zwiers L.-H."/>
            <person name="Turgeon B."/>
            <person name="Goodwin S."/>
            <person name="Spatafora J."/>
            <person name="Crous P."/>
            <person name="Grigoriev I."/>
        </authorList>
    </citation>
    <scope>NUCLEOTIDE SEQUENCE</scope>
    <source>
        <strain evidence="7">CBS 133067</strain>
    </source>
</reference>
<dbReference type="PANTHER" id="PTHR11552">
    <property type="entry name" value="GLUCOSE-METHANOL-CHOLINE GMC OXIDOREDUCTASE"/>
    <property type="match status" value="1"/>
</dbReference>
<feature type="domain" description="Glucose-methanol-choline oxidoreductase N-terminal" evidence="5">
    <location>
        <begin position="84"/>
        <end position="107"/>
    </location>
</feature>
<comment type="similarity">
    <text evidence="1 4">Belongs to the GMC oxidoreductase family.</text>
</comment>
<dbReference type="SUPFAM" id="SSF51905">
    <property type="entry name" value="FAD/NAD(P)-binding domain"/>
    <property type="match status" value="1"/>
</dbReference>
<feature type="domain" description="Glucose-methanol-choline oxidoreductase N-terminal" evidence="6">
    <location>
        <begin position="262"/>
        <end position="276"/>
    </location>
</feature>
<dbReference type="EMBL" id="ML978124">
    <property type="protein sequence ID" value="KAF2100245.1"/>
    <property type="molecule type" value="Genomic_DNA"/>
</dbReference>
<dbReference type="PROSITE" id="PS00624">
    <property type="entry name" value="GMC_OXRED_2"/>
    <property type="match status" value="1"/>
</dbReference>
<evidence type="ECO:0000256" key="1">
    <source>
        <dbReference type="ARBA" id="ARBA00010790"/>
    </source>
</evidence>
<evidence type="ECO:0000259" key="5">
    <source>
        <dbReference type="PROSITE" id="PS00623"/>
    </source>
</evidence>
<evidence type="ECO:0000256" key="4">
    <source>
        <dbReference type="RuleBase" id="RU003968"/>
    </source>
</evidence>
<dbReference type="Pfam" id="PF05199">
    <property type="entry name" value="GMC_oxred_C"/>
    <property type="match status" value="1"/>
</dbReference>
<feature type="binding site" evidence="3">
    <location>
        <position position="229"/>
    </location>
    <ligand>
        <name>FAD</name>
        <dbReference type="ChEBI" id="CHEBI:57692"/>
    </ligand>
</feature>
<protein>
    <submittedName>
        <fullName evidence="7">Glucose dehydrogenase</fullName>
    </submittedName>
</protein>
<dbReference type="PIRSF" id="PIRSF000137">
    <property type="entry name" value="Alcohol_oxidase"/>
    <property type="match status" value="1"/>
</dbReference>
<dbReference type="Gene3D" id="3.50.50.60">
    <property type="entry name" value="FAD/NAD(P)-binding domain"/>
    <property type="match status" value="1"/>
</dbReference>
<dbReference type="AlphaFoldDB" id="A0A9P4IJ78"/>
<evidence type="ECO:0000259" key="6">
    <source>
        <dbReference type="PROSITE" id="PS00624"/>
    </source>
</evidence>
<dbReference type="SUPFAM" id="SSF54373">
    <property type="entry name" value="FAD-linked reductases, C-terminal domain"/>
    <property type="match status" value="1"/>
</dbReference>
<organism evidence="7 8">
    <name type="scientific">Rhizodiscina lignyota</name>
    <dbReference type="NCBI Taxonomy" id="1504668"/>
    <lineage>
        <taxon>Eukaryota</taxon>
        <taxon>Fungi</taxon>
        <taxon>Dikarya</taxon>
        <taxon>Ascomycota</taxon>
        <taxon>Pezizomycotina</taxon>
        <taxon>Dothideomycetes</taxon>
        <taxon>Pleosporomycetidae</taxon>
        <taxon>Aulographales</taxon>
        <taxon>Rhizodiscinaceae</taxon>
        <taxon>Rhizodiscina</taxon>
    </lineage>
</organism>
<accession>A0A9P4IJ78</accession>
<dbReference type="GO" id="GO:0016614">
    <property type="term" value="F:oxidoreductase activity, acting on CH-OH group of donors"/>
    <property type="evidence" value="ECO:0007669"/>
    <property type="project" value="InterPro"/>
</dbReference>
<dbReference type="GO" id="GO:0050660">
    <property type="term" value="F:flavin adenine dinucleotide binding"/>
    <property type="evidence" value="ECO:0007669"/>
    <property type="project" value="InterPro"/>
</dbReference>
<dbReference type="PANTHER" id="PTHR11552:SF134">
    <property type="entry name" value="GLUCOSE-METHANOL-CHOLINE OXIDOREDUCTASE N-TERMINAL DOMAIN-CONTAINING PROTEIN"/>
    <property type="match status" value="1"/>
</dbReference>
<dbReference type="InterPro" id="IPR036188">
    <property type="entry name" value="FAD/NAD-bd_sf"/>
</dbReference>
<evidence type="ECO:0000313" key="7">
    <source>
        <dbReference type="EMBL" id="KAF2100245.1"/>
    </source>
</evidence>
<proteinExistence type="inferred from homology"/>
<dbReference type="InterPro" id="IPR012132">
    <property type="entry name" value="GMC_OxRdtase"/>
</dbReference>
<evidence type="ECO:0000256" key="2">
    <source>
        <dbReference type="PIRSR" id="PIRSR000137-1"/>
    </source>
</evidence>
<keyword evidence="3 4" id="KW-0274">FAD</keyword>
<evidence type="ECO:0000313" key="8">
    <source>
        <dbReference type="Proteomes" id="UP000799772"/>
    </source>
</evidence>
<name>A0A9P4IJ78_9PEZI</name>
<evidence type="ECO:0000256" key="3">
    <source>
        <dbReference type="PIRSR" id="PIRSR000137-2"/>
    </source>
</evidence>
<keyword evidence="8" id="KW-1185">Reference proteome</keyword>
<keyword evidence="4" id="KW-0285">Flavoprotein</keyword>
<feature type="binding site" evidence="3">
    <location>
        <begin position="541"/>
        <end position="542"/>
    </location>
    <ligand>
        <name>FAD</name>
        <dbReference type="ChEBI" id="CHEBI:57692"/>
    </ligand>
</feature>
<dbReference type="OrthoDB" id="269227at2759"/>
<comment type="caution">
    <text evidence="7">The sequence shown here is derived from an EMBL/GenBank/DDBJ whole genome shotgun (WGS) entry which is preliminary data.</text>
</comment>
<feature type="active site" description="Proton acceptor" evidence="2">
    <location>
        <position position="540"/>
    </location>
</feature>
<gene>
    <name evidence="7" type="ORF">NA57DRAFT_36387</name>
</gene>
<feature type="active site" description="Proton donor" evidence="2">
    <location>
        <position position="496"/>
    </location>
</feature>
<dbReference type="InterPro" id="IPR007867">
    <property type="entry name" value="GMC_OxRtase_C"/>
</dbReference>
<dbReference type="Proteomes" id="UP000799772">
    <property type="component" value="Unassembled WGS sequence"/>
</dbReference>
<dbReference type="Pfam" id="PF00732">
    <property type="entry name" value="GMC_oxred_N"/>
    <property type="match status" value="1"/>
</dbReference>
<sequence>MDHKDFDFIIIGAGPAGCALAAILARARTHPSVLLLEAGCENTNLSLRIDGERQFASANKAVDWGYSTVPQEHLGGRTFPYPRGKGLGGSSVVNYEAFTVGPKDDYDEWAERVGDPDFSWKRMQTRFRRLETYHGPPKAYQKYVNPHEHNHGQHGDLQVGFPPTWEKDLPELLDIFEKIGVEMNDDINSGNPIGMGVSPNSAFNGTRSTAADLLQNAPPNLVIKTDTPVTKVIFKDSTALGVETEDKKSPDLASKDVILSAGAFDTPKILMHSGIGPADELQNHGIPVVHDLPFVGKNLRDHLGCFTLFKRANETSDRGEYFSNPSAIEAAKEQWLKDRTGPLSLFGCTMGMGFFKSDSIYSSKEFCELPKEQQRHLRQETVPVWEAFSHLLFPQGRGLEPTQDYWALLIVLLNLQSTGEVRLQSSDPAVPLLYDFEYLSHPYDQRIAIEAGRAYMGLINSSEFQNAIKEPFLAPKSESQEDIMAFFKGMLNPVYHAMGTVKMGKKEDPETCVDNTFSVQGVKNLRVADMSIAPLLFNNHPQSTAYVTGMTLADKLIDEYKL</sequence>